<reference evidence="2" key="1">
    <citation type="submission" date="2022-08" db="EMBL/GenBank/DDBJ databases">
        <authorList>
            <consortium name="DOE Joint Genome Institute"/>
            <person name="Min B."/>
            <person name="Riley R."/>
            <person name="Sierra-Patev S."/>
            <person name="Naranjo-Ortiz M."/>
            <person name="Looney B."/>
            <person name="Konkel Z."/>
            <person name="Slot J.C."/>
            <person name="Sakamoto Y."/>
            <person name="Steenwyk J.L."/>
            <person name="Rokas A."/>
            <person name="Carro J."/>
            <person name="Camarero S."/>
            <person name="Ferreira P."/>
            <person name="Molpeceres G."/>
            <person name="Ruiz-Duenas F.J."/>
            <person name="Serrano A."/>
            <person name="Henrissat B."/>
            <person name="Drula E."/>
            <person name="Hughes K.W."/>
            <person name="Mata J.L."/>
            <person name="Ishikawa N.K."/>
            <person name="Vargas-Isla R."/>
            <person name="Ushijima S."/>
            <person name="Smith C.A."/>
            <person name="Ahrendt S."/>
            <person name="Andreopoulos W."/>
            <person name="He G."/>
            <person name="Labutti K."/>
            <person name="Lipzen A."/>
            <person name="Ng V."/>
            <person name="Sandor L."/>
            <person name="Barry K."/>
            <person name="Martinez A.T."/>
            <person name="Xiao Y."/>
            <person name="Gibbons J.G."/>
            <person name="Terashima K."/>
            <person name="Hibbett D.S."/>
            <person name="Grigoriev I.V."/>
        </authorList>
    </citation>
    <scope>NUCLEOTIDE SEQUENCE</scope>
    <source>
        <strain evidence="2">TFB9207</strain>
    </source>
</reference>
<feature type="repeat" description="WD" evidence="1">
    <location>
        <begin position="11"/>
        <end position="45"/>
    </location>
</feature>
<dbReference type="PROSITE" id="PS50082">
    <property type="entry name" value="WD_REPEATS_2"/>
    <property type="match status" value="1"/>
</dbReference>
<dbReference type="Gene3D" id="2.130.10.10">
    <property type="entry name" value="YVTN repeat-like/Quinoprotein amine dehydrogenase"/>
    <property type="match status" value="1"/>
</dbReference>
<dbReference type="Proteomes" id="UP001163846">
    <property type="component" value="Unassembled WGS sequence"/>
</dbReference>
<dbReference type="AlphaFoldDB" id="A0AA38NUK2"/>
<keyword evidence="3" id="KW-1185">Reference proteome</keyword>
<dbReference type="EMBL" id="MU808218">
    <property type="protein sequence ID" value="KAJ3830803.1"/>
    <property type="molecule type" value="Genomic_DNA"/>
</dbReference>
<comment type="caution">
    <text evidence="2">The sequence shown here is derived from an EMBL/GenBank/DDBJ whole genome shotgun (WGS) entry which is preliminary data.</text>
</comment>
<evidence type="ECO:0000313" key="3">
    <source>
        <dbReference type="Proteomes" id="UP001163846"/>
    </source>
</evidence>
<protein>
    <submittedName>
        <fullName evidence="2">WD40-repeat-containing domain protein</fullName>
    </submittedName>
</protein>
<dbReference type="PROSITE" id="PS50294">
    <property type="entry name" value="WD_REPEATS_REGION"/>
    <property type="match status" value="1"/>
</dbReference>
<keyword evidence="1" id="KW-0853">WD repeat</keyword>
<dbReference type="SMART" id="SM00320">
    <property type="entry name" value="WD40"/>
    <property type="match status" value="2"/>
</dbReference>
<evidence type="ECO:0000313" key="2">
    <source>
        <dbReference type="EMBL" id="KAJ3830803.1"/>
    </source>
</evidence>
<accession>A0AA38NUK2</accession>
<evidence type="ECO:0000256" key="1">
    <source>
        <dbReference type="PROSITE-ProRule" id="PRU00221"/>
    </source>
</evidence>
<dbReference type="InterPro" id="IPR015943">
    <property type="entry name" value="WD40/YVTN_repeat-like_dom_sf"/>
</dbReference>
<dbReference type="InterPro" id="IPR001680">
    <property type="entry name" value="WD40_rpt"/>
</dbReference>
<gene>
    <name evidence="2" type="ORF">F5878DRAFT_668340</name>
</gene>
<dbReference type="InterPro" id="IPR036322">
    <property type="entry name" value="WD40_repeat_dom_sf"/>
</dbReference>
<name>A0AA38NUK2_9AGAR</name>
<proteinExistence type="predicted"/>
<organism evidence="2 3">
    <name type="scientific">Lentinula raphanica</name>
    <dbReference type="NCBI Taxonomy" id="153919"/>
    <lineage>
        <taxon>Eukaryota</taxon>
        <taxon>Fungi</taxon>
        <taxon>Dikarya</taxon>
        <taxon>Basidiomycota</taxon>
        <taxon>Agaricomycotina</taxon>
        <taxon>Agaricomycetes</taxon>
        <taxon>Agaricomycetidae</taxon>
        <taxon>Agaricales</taxon>
        <taxon>Marasmiineae</taxon>
        <taxon>Omphalotaceae</taxon>
        <taxon>Lentinula</taxon>
    </lineage>
</organism>
<sequence length="183" mass="20992">MKSSYTQLGTIDAPTDYVQALAFSTNGRYLASATNDNTLRVYDVQRNFTTVWEEQSHHPFTALAWRDNSLFVGDMGGTVICCYPIKRKKWMFQQKSEVIYETDDAIHAIEFNQRGDYLLICTGADVFLFEKVSGRWTYRDYLPRPDPFGEANDGDEYPIIATGAHFLDDGDQCLIGYLYNGFW</sequence>
<dbReference type="SUPFAM" id="SSF50978">
    <property type="entry name" value="WD40 repeat-like"/>
    <property type="match status" value="1"/>
</dbReference>
<dbReference type="Pfam" id="PF00400">
    <property type="entry name" value="WD40"/>
    <property type="match status" value="1"/>
</dbReference>